<evidence type="ECO:0000313" key="4">
    <source>
        <dbReference type="Proteomes" id="UP000076023"/>
    </source>
</evidence>
<keyword evidence="1" id="KW-0732">Signal</keyword>
<dbReference type="Gene3D" id="3.40.50.1820">
    <property type="entry name" value="alpha/beta hydrolase"/>
    <property type="match status" value="1"/>
</dbReference>
<reference evidence="4" key="1">
    <citation type="journal article" date="2017" name="Genome Announc.">
        <title>Draft Genome Sequence of Terrimicrobium sacchariphilum NM-5T, a Facultative Anaerobic Soil Bacterium of the Class Spartobacteria.</title>
        <authorList>
            <person name="Qiu Y.L."/>
            <person name="Tourlousse D.M."/>
            <person name="Matsuura N."/>
            <person name="Ohashi A."/>
            <person name="Sekiguchi Y."/>
        </authorList>
    </citation>
    <scope>NUCLEOTIDE SEQUENCE [LARGE SCALE GENOMIC DNA]</scope>
    <source>
        <strain evidence="4">NM-5</strain>
    </source>
</reference>
<dbReference type="PANTHER" id="PTHR43037:SF1">
    <property type="entry name" value="BLL1128 PROTEIN"/>
    <property type="match status" value="1"/>
</dbReference>
<proteinExistence type="predicted"/>
<dbReference type="STRING" id="690879.TSACC_21980"/>
<dbReference type="InParanoid" id="A0A146G8C3"/>
<organism evidence="3 4">
    <name type="scientific">Terrimicrobium sacchariphilum</name>
    <dbReference type="NCBI Taxonomy" id="690879"/>
    <lineage>
        <taxon>Bacteria</taxon>
        <taxon>Pseudomonadati</taxon>
        <taxon>Verrucomicrobiota</taxon>
        <taxon>Terrimicrobiia</taxon>
        <taxon>Terrimicrobiales</taxon>
        <taxon>Terrimicrobiaceae</taxon>
        <taxon>Terrimicrobium</taxon>
    </lineage>
</organism>
<evidence type="ECO:0000256" key="1">
    <source>
        <dbReference type="ARBA" id="ARBA00022729"/>
    </source>
</evidence>
<name>A0A146G8C3_TERSA</name>
<protein>
    <submittedName>
        <fullName evidence="3">Alpha/beta hydrolase family protein</fullName>
    </submittedName>
</protein>
<dbReference type="Proteomes" id="UP000076023">
    <property type="component" value="Unassembled WGS sequence"/>
</dbReference>
<dbReference type="InterPro" id="IPR002925">
    <property type="entry name" value="Dienelactn_hydro"/>
</dbReference>
<dbReference type="RefSeq" id="WP_075079284.1">
    <property type="nucleotide sequence ID" value="NZ_BDCO01000002.1"/>
</dbReference>
<gene>
    <name evidence="3" type="ORF">TSACC_21980</name>
</gene>
<dbReference type="GO" id="GO:0016787">
    <property type="term" value="F:hydrolase activity"/>
    <property type="evidence" value="ECO:0007669"/>
    <property type="project" value="UniProtKB-KW"/>
</dbReference>
<sequence length="276" mass="30994">MSPIGCLFFLLPALCPALSQQTPDPLNPDYTAQPFEDWERKFADFTFHKFEEDGHVLPYRLYSPDSMEPGKTYPLVIFMHGAGERGIDNRIQLRNFRSTVEFWKKYPCFVIAPLCPRRDQAPEGVWVETQFGSSVGHTMKEQPTWPLHLALDAIDQFIATHPVDRQRIYVTGLSMGGFATWEILQRRGEMIAAAAPVCGGADTAFAGKLTSIPIWATHGDADDIVPVSRSRDIVAAIKAAGGNPKYTEFPGVKHDAWTPTYSNPDIWDWMFSQSKN</sequence>
<dbReference type="Pfam" id="PF01738">
    <property type="entry name" value="DLH"/>
    <property type="match status" value="1"/>
</dbReference>
<keyword evidence="4" id="KW-1185">Reference proteome</keyword>
<dbReference type="AlphaFoldDB" id="A0A146G8C3"/>
<dbReference type="InterPro" id="IPR050955">
    <property type="entry name" value="Plant_Biomass_Hydrol_Est"/>
</dbReference>
<keyword evidence="3" id="KW-0378">Hydrolase</keyword>
<dbReference type="SUPFAM" id="SSF53474">
    <property type="entry name" value="alpha/beta-Hydrolases"/>
    <property type="match status" value="1"/>
</dbReference>
<evidence type="ECO:0000259" key="2">
    <source>
        <dbReference type="Pfam" id="PF01738"/>
    </source>
</evidence>
<feature type="domain" description="Dienelactone hydrolase" evidence="2">
    <location>
        <begin position="156"/>
        <end position="254"/>
    </location>
</feature>
<dbReference type="PANTHER" id="PTHR43037">
    <property type="entry name" value="UNNAMED PRODUCT-RELATED"/>
    <property type="match status" value="1"/>
</dbReference>
<dbReference type="EMBL" id="BDCO01000002">
    <property type="protein sequence ID" value="GAT33563.1"/>
    <property type="molecule type" value="Genomic_DNA"/>
</dbReference>
<dbReference type="InterPro" id="IPR029058">
    <property type="entry name" value="AB_hydrolase_fold"/>
</dbReference>
<comment type="caution">
    <text evidence="3">The sequence shown here is derived from an EMBL/GenBank/DDBJ whole genome shotgun (WGS) entry which is preliminary data.</text>
</comment>
<accession>A0A146G8C3</accession>
<evidence type="ECO:0000313" key="3">
    <source>
        <dbReference type="EMBL" id="GAT33563.1"/>
    </source>
</evidence>